<evidence type="ECO:0000313" key="10">
    <source>
        <dbReference type="EMBL" id="GHC33023.1"/>
    </source>
</evidence>
<dbReference type="EMBL" id="BMYI01000014">
    <property type="protein sequence ID" value="GHC33023.1"/>
    <property type="molecule type" value="Genomic_DNA"/>
</dbReference>
<dbReference type="InterPro" id="IPR005490">
    <property type="entry name" value="LD_TPept_cat_dom"/>
</dbReference>
<protein>
    <submittedName>
        <fullName evidence="10">Murein L,D-transpeptidase</fullName>
    </submittedName>
</protein>
<dbReference type="PROSITE" id="PS52029">
    <property type="entry name" value="LD_TPASE"/>
    <property type="match status" value="1"/>
</dbReference>
<evidence type="ECO:0000256" key="8">
    <source>
        <dbReference type="SAM" id="SignalP"/>
    </source>
</evidence>
<evidence type="ECO:0000256" key="7">
    <source>
        <dbReference type="PROSITE-ProRule" id="PRU01373"/>
    </source>
</evidence>
<proteinExistence type="inferred from homology"/>
<dbReference type="InterPro" id="IPR052905">
    <property type="entry name" value="LD-transpeptidase_YkuD-like"/>
</dbReference>
<dbReference type="Gene3D" id="2.40.440.10">
    <property type="entry name" value="L,D-transpeptidase catalytic domain-like"/>
    <property type="match status" value="1"/>
</dbReference>
<feature type="active site" description="Proton donor/acceptor" evidence="7">
    <location>
        <position position="428"/>
    </location>
</feature>
<evidence type="ECO:0000256" key="1">
    <source>
        <dbReference type="ARBA" id="ARBA00004752"/>
    </source>
</evidence>
<keyword evidence="8" id="KW-0732">Signal</keyword>
<dbReference type="InterPro" id="IPR036366">
    <property type="entry name" value="PGBDSf"/>
</dbReference>
<dbReference type="SUPFAM" id="SSF141523">
    <property type="entry name" value="L,D-transpeptidase catalytic domain-like"/>
    <property type="match status" value="1"/>
</dbReference>
<dbReference type="PANTHER" id="PTHR41533">
    <property type="entry name" value="L,D-TRANSPEPTIDASE HI_1667-RELATED"/>
    <property type="match status" value="1"/>
</dbReference>
<feature type="chain" id="PRO_5046301168" evidence="8">
    <location>
        <begin position="33"/>
        <end position="536"/>
    </location>
</feature>
<comment type="similarity">
    <text evidence="2">Belongs to the YkuD family.</text>
</comment>
<dbReference type="SUPFAM" id="SSF47090">
    <property type="entry name" value="PGBD-like"/>
    <property type="match status" value="1"/>
</dbReference>
<evidence type="ECO:0000256" key="4">
    <source>
        <dbReference type="ARBA" id="ARBA00022960"/>
    </source>
</evidence>
<reference evidence="11" key="1">
    <citation type="journal article" date="2019" name="Int. J. Syst. Evol. Microbiol.">
        <title>The Global Catalogue of Microorganisms (GCM) 10K type strain sequencing project: providing services to taxonomists for standard genome sequencing and annotation.</title>
        <authorList>
            <consortium name="The Broad Institute Genomics Platform"/>
            <consortium name="The Broad Institute Genome Sequencing Center for Infectious Disease"/>
            <person name="Wu L."/>
            <person name="Ma J."/>
        </authorList>
    </citation>
    <scope>NUCLEOTIDE SEQUENCE [LARGE SCALE GENOMIC DNA]</scope>
    <source>
        <strain evidence="11">KCTC 23298</strain>
    </source>
</reference>
<feature type="domain" description="L,D-TPase catalytic" evidence="9">
    <location>
        <begin position="296"/>
        <end position="472"/>
    </location>
</feature>
<feature type="active site" description="Nucleophile" evidence="7">
    <location>
        <position position="447"/>
    </location>
</feature>
<dbReference type="InterPro" id="IPR036365">
    <property type="entry name" value="PGBD-like_sf"/>
</dbReference>
<dbReference type="Pfam" id="PF01471">
    <property type="entry name" value="PG_binding_1"/>
    <property type="match status" value="1"/>
</dbReference>
<dbReference type="InterPro" id="IPR045380">
    <property type="entry name" value="LD_TPept_scaffold_dom"/>
</dbReference>
<comment type="caution">
    <text evidence="10">The sequence shown here is derived from an EMBL/GenBank/DDBJ whole genome shotgun (WGS) entry which is preliminary data.</text>
</comment>
<feature type="signal peptide" evidence="8">
    <location>
        <begin position="1"/>
        <end position="32"/>
    </location>
</feature>
<dbReference type="Pfam" id="PF20142">
    <property type="entry name" value="Scaffold"/>
    <property type="match status" value="1"/>
</dbReference>
<evidence type="ECO:0000256" key="2">
    <source>
        <dbReference type="ARBA" id="ARBA00005992"/>
    </source>
</evidence>
<evidence type="ECO:0000313" key="11">
    <source>
        <dbReference type="Proteomes" id="UP000658305"/>
    </source>
</evidence>
<name>A0ABQ3FQT3_9RHOB</name>
<dbReference type="Proteomes" id="UP000658305">
    <property type="component" value="Unassembled WGS sequence"/>
</dbReference>
<accession>A0ABQ3FQT3</accession>
<evidence type="ECO:0000256" key="3">
    <source>
        <dbReference type="ARBA" id="ARBA00022679"/>
    </source>
</evidence>
<sequence>MFEVKMPRFLRPRRKAMPCALALMLAAAPLSAQPQISPFAQTVAIAAAKDDALSAFYAKRNYQPIWTAADSAERRAILLGALSRAADHGLPVQRYDARALSEALRAARTEGDRARIEVRMTRALLDYAHDLHSGVLEPKKIDSTIVRTLPRLEDAQVLTVAEAGDLAGFLGSLAPTAPAYAQLIKAKIGIERQIARGGWGAELTSRPKPGSSGDAVVALRDRLVAMGYLSLSASRDYDAEIQRAVQRFQLAHGLNADGIVDESTLTELNVPPEQRLKSVLVALERERWMNIERGRRHIWVNQTDFTARIIDDGKETFVTRAVIGKNVPDQRTPEFSDEMEYMVVNPSWSVPRSITTKEYLPLLKKNPNAAGHLKIVDSRGRVVDRGSINFGKYTAANFPFAMRQPPSDGNALGLVKFMFPNQWNIYLHDTPSKSLFQREVRAFSHGCVRLGDPFDFAYALLGAQSDDPVGLFQGVLKSGREQAIKLEQHVPVHLVYFTAFPGPKGEMNYRRDIYGRDAAIYQALIAAGVAPGGQQG</sequence>
<keyword evidence="5 7" id="KW-0573">Peptidoglycan synthesis</keyword>
<dbReference type="Pfam" id="PF03734">
    <property type="entry name" value="YkuD"/>
    <property type="match status" value="1"/>
</dbReference>
<dbReference type="Gene3D" id="1.10.101.10">
    <property type="entry name" value="PGBD-like superfamily/PGBD"/>
    <property type="match status" value="1"/>
</dbReference>
<gene>
    <name evidence="10" type="ORF">GCM10007291_37610</name>
</gene>
<comment type="pathway">
    <text evidence="1 7">Cell wall biogenesis; peptidoglycan biosynthesis.</text>
</comment>
<keyword evidence="3" id="KW-0808">Transferase</keyword>
<dbReference type="InterPro" id="IPR038063">
    <property type="entry name" value="Transpep_catalytic_dom"/>
</dbReference>
<keyword evidence="6 7" id="KW-0961">Cell wall biogenesis/degradation</keyword>
<dbReference type="InterPro" id="IPR002477">
    <property type="entry name" value="Peptidoglycan-bd-like"/>
</dbReference>
<keyword evidence="11" id="KW-1185">Reference proteome</keyword>
<evidence type="ECO:0000256" key="5">
    <source>
        <dbReference type="ARBA" id="ARBA00022984"/>
    </source>
</evidence>
<evidence type="ECO:0000256" key="6">
    <source>
        <dbReference type="ARBA" id="ARBA00023316"/>
    </source>
</evidence>
<keyword evidence="4 7" id="KW-0133">Cell shape</keyword>
<dbReference type="PANTHER" id="PTHR41533:SF2">
    <property type="entry name" value="BLR7131 PROTEIN"/>
    <property type="match status" value="1"/>
</dbReference>
<organism evidence="10 11">
    <name type="scientific">Gemmobacter nanjingensis</name>
    <dbReference type="NCBI Taxonomy" id="488454"/>
    <lineage>
        <taxon>Bacteria</taxon>
        <taxon>Pseudomonadati</taxon>
        <taxon>Pseudomonadota</taxon>
        <taxon>Alphaproteobacteria</taxon>
        <taxon>Rhodobacterales</taxon>
        <taxon>Paracoccaceae</taxon>
        <taxon>Gemmobacter</taxon>
    </lineage>
</organism>
<dbReference type="CDD" id="cd16913">
    <property type="entry name" value="YkuD_like"/>
    <property type="match status" value="1"/>
</dbReference>
<evidence type="ECO:0000259" key="9">
    <source>
        <dbReference type="PROSITE" id="PS52029"/>
    </source>
</evidence>